<evidence type="ECO:0000313" key="2">
    <source>
        <dbReference type="EMBL" id="GMI28274.1"/>
    </source>
</evidence>
<comment type="caution">
    <text evidence="2">The sequence shown here is derived from an EMBL/GenBank/DDBJ whole genome shotgun (WGS) entry which is preliminary data.</text>
</comment>
<keyword evidence="1" id="KW-1133">Transmembrane helix</keyword>
<reference evidence="2 3" key="1">
    <citation type="journal article" date="2023" name="Commun. Biol.">
        <title>Genome analysis of Parmales, the sister group of diatoms, reveals the evolutionary specialization of diatoms from phago-mixotrophs to photoautotrophs.</title>
        <authorList>
            <person name="Ban H."/>
            <person name="Sato S."/>
            <person name="Yoshikawa S."/>
            <person name="Yamada K."/>
            <person name="Nakamura Y."/>
            <person name="Ichinomiya M."/>
            <person name="Sato N."/>
            <person name="Blanc-Mathieu R."/>
            <person name="Endo H."/>
            <person name="Kuwata A."/>
            <person name="Ogata H."/>
        </authorList>
    </citation>
    <scope>NUCLEOTIDE SEQUENCE [LARGE SCALE GENOMIC DNA]</scope>
</reference>
<accession>A0ABQ6MKN5</accession>
<sequence length="82" mass="8967">MVKNYFSMGLSGTGTALLAMVGMNLISQAGLVYVQTRNIKRNRWTTVIFEIGSVLTFLKPGVDAYRVASGAEKMHGAVRKRS</sequence>
<keyword evidence="1" id="KW-0472">Membrane</keyword>
<dbReference type="EMBL" id="BRYB01004268">
    <property type="protein sequence ID" value="GMI28274.1"/>
    <property type="molecule type" value="Genomic_DNA"/>
</dbReference>
<proteinExistence type="predicted"/>
<evidence type="ECO:0000313" key="3">
    <source>
        <dbReference type="Proteomes" id="UP001165060"/>
    </source>
</evidence>
<dbReference type="Proteomes" id="UP001165060">
    <property type="component" value="Unassembled WGS sequence"/>
</dbReference>
<keyword evidence="1" id="KW-0812">Transmembrane</keyword>
<evidence type="ECO:0000256" key="1">
    <source>
        <dbReference type="SAM" id="Phobius"/>
    </source>
</evidence>
<feature type="transmembrane region" description="Helical" evidence="1">
    <location>
        <begin position="12"/>
        <end position="34"/>
    </location>
</feature>
<protein>
    <submittedName>
        <fullName evidence="2">Uncharacterized protein</fullName>
    </submittedName>
</protein>
<keyword evidence="3" id="KW-1185">Reference proteome</keyword>
<name>A0ABQ6MKN5_9STRA</name>
<gene>
    <name evidence="2" type="ORF">TeGR_g10071</name>
</gene>
<organism evidence="2 3">
    <name type="scientific">Tetraparma gracilis</name>
    <dbReference type="NCBI Taxonomy" id="2962635"/>
    <lineage>
        <taxon>Eukaryota</taxon>
        <taxon>Sar</taxon>
        <taxon>Stramenopiles</taxon>
        <taxon>Ochrophyta</taxon>
        <taxon>Bolidophyceae</taxon>
        <taxon>Parmales</taxon>
        <taxon>Triparmaceae</taxon>
        <taxon>Tetraparma</taxon>
    </lineage>
</organism>